<feature type="region of interest" description="Disordered" evidence="8">
    <location>
        <begin position="402"/>
        <end position="440"/>
    </location>
</feature>
<dbReference type="PROSITE" id="PS51892">
    <property type="entry name" value="SUBTILASE"/>
    <property type="match status" value="1"/>
</dbReference>
<comment type="similarity">
    <text evidence="1 6 7">Belongs to the peptidase S8 family.</text>
</comment>
<dbReference type="InterPro" id="IPR010259">
    <property type="entry name" value="S8pro/Inhibitor_I9"/>
</dbReference>
<dbReference type="FunFam" id="3.40.50.200:FF:000007">
    <property type="entry name" value="Subtilisin-like serine protease"/>
    <property type="match status" value="1"/>
</dbReference>
<dbReference type="GO" id="GO:0006508">
    <property type="term" value="P:proteolysis"/>
    <property type="evidence" value="ECO:0007669"/>
    <property type="project" value="UniProtKB-KW"/>
</dbReference>
<dbReference type="CDD" id="cd04077">
    <property type="entry name" value="Peptidases_S8_PCSK9_ProteinaseK_like"/>
    <property type="match status" value="1"/>
</dbReference>
<evidence type="ECO:0000256" key="3">
    <source>
        <dbReference type="ARBA" id="ARBA00022729"/>
    </source>
</evidence>
<gene>
    <name evidence="12" type="primary">sp</name>
</gene>
<dbReference type="InterPro" id="IPR015500">
    <property type="entry name" value="Peptidase_S8_subtilisin-rel"/>
</dbReference>
<evidence type="ECO:0000256" key="2">
    <source>
        <dbReference type="ARBA" id="ARBA00022670"/>
    </source>
</evidence>
<evidence type="ECO:0000256" key="6">
    <source>
        <dbReference type="PROSITE-ProRule" id="PRU01240"/>
    </source>
</evidence>
<sequence length="440" mass="46509">MLNKALLSLLAAAGLATNVLAGPIHRVSNAGQAGTIADKYIVVLKKDLSDSAVAAHTSRISSYHGNVARDLTGARSRGVERDFHFSNTGFKGYCGGFDKATLQQILRSPEVEYVEQDAVMTTFAKQTESIWGLHRISNEKMSKPYTYNYNNNMAGKNTFVYVIDTGVHISHEEFQREDGTGASRAVWGTNTVDKVDRDGNGHGTHCAGTIAGRSYGVARNATIVAVKVLNASGSGSTSGVIAGMNWVTENVVLEKRENLAVASMSLGGSKSAAINEAANKMADVGITVVAAAGNSNIDMANTSPASASGVIAVGATDSDNKKASFSNWGKDIAVFAPGVDIYSAWSGSNTEYKTISGTSMACPHVAGLVAYYMSQFTSGLAPKNARDTITTTALVDQINFTEPRKTGPNRIAYNSYKVNQEAPEAPEVPETPGNETPDEE</sequence>
<dbReference type="GO" id="GO:0004252">
    <property type="term" value="F:serine-type endopeptidase activity"/>
    <property type="evidence" value="ECO:0007669"/>
    <property type="project" value="UniProtKB-UniRule"/>
</dbReference>
<evidence type="ECO:0000259" key="10">
    <source>
        <dbReference type="Pfam" id="PF00082"/>
    </source>
</evidence>
<dbReference type="Pfam" id="PF00082">
    <property type="entry name" value="Peptidase_S8"/>
    <property type="match status" value="1"/>
</dbReference>
<dbReference type="Gene3D" id="3.30.70.80">
    <property type="entry name" value="Peptidase S8 propeptide/proteinase inhibitor I9"/>
    <property type="match status" value="1"/>
</dbReference>
<organism evidence="12">
    <name type="scientific">Drechslerella stenobrocha</name>
    <dbReference type="NCBI Taxonomy" id="314127"/>
    <lineage>
        <taxon>Eukaryota</taxon>
        <taxon>Fungi</taxon>
        <taxon>Dikarya</taxon>
        <taxon>Ascomycota</taxon>
        <taxon>Pezizomycotina</taxon>
        <taxon>Orbiliomycetes</taxon>
        <taxon>Orbiliales</taxon>
        <taxon>Orbiliaceae</taxon>
        <taxon>Drechslerella</taxon>
    </lineage>
</organism>
<dbReference type="InterPro" id="IPR036852">
    <property type="entry name" value="Peptidase_S8/S53_dom_sf"/>
</dbReference>
<evidence type="ECO:0000256" key="9">
    <source>
        <dbReference type="SAM" id="SignalP"/>
    </source>
</evidence>
<dbReference type="InterPro" id="IPR022398">
    <property type="entry name" value="Peptidase_S8_His-AS"/>
</dbReference>
<dbReference type="Gene3D" id="3.40.50.200">
    <property type="entry name" value="Peptidase S8/S53 domain"/>
    <property type="match status" value="1"/>
</dbReference>
<evidence type="ECO:0000259" key="11">
    <source>
        <dbReference type="Pfam" id="PF05922"/>
    </source>
</evidence>
<dbReference type="InterPro" id="IPR050131">
    <property type="entry name" value="Peptidase_S8_subtilisin-like"/>
</dbReference>
<dbReference type="PROSITE" id="PS00137">
    <property type="entry name" value="SUBTILASE_HIS"/>
    <property type="match status" value="1"/>
</dbReference>
<dbReference type="Pfam" id="PF05922">
    <property type="entry name" value="Inhibitor_I9"/>
    <property type="match status" value="1"/>
</dbReference>
<feature type="domain" description="Peptidase S8/S53" evidence="10">
    <location>
        <begin position="155"/>
        <end position="398"/>
    </location>
</feature>
<feature type="active site" description="Charge relay system" evidence="6">
    <location>
        <position position="202"/>
    </location>
</feature>
<dbReference type="PANTHER" id="PTHR43806:SF11">
    <property type="entry name" value="CEREVISIN-RELATED"/>
    <property type="match status" value="1"/>
</dbReference>
<protein>
    <submittedName>
        <fullName evidence="12">Cuticle-degrading serine protease</fullName>
    </submittedName>
</protein>
<feature type="active site" description="Charge relay system" evidence="6">
    <location>
        <position position="164"/>
    </location>
</feature>
<feature type="domain" description="Inhibitor I9" evidence="11">
    <location>
        <begin position="39"/>
        <end position="122"/>
    </location>
</feature>
<dbReference type="SUPFAM" id="SSF52743">
    <property type="entry name" value="Subtilisin-like"/>
    <property type="match status" value="1"/>
</dbReference>
<dbReference type="PRINTS" id="PR00723">
    <property type="entry name" value="SUBTILISIN"/>
</dbReference>
<keyword evidence="5 6" id="KW-0720">Serine protease</keyword>
<evidence type="ECO:0000256" key="1">
    <source>
        <dbReference type="ARBA" id="ARBA00011073"/>
    </source>
</evidence>
<dbReference type="InterPro" id="IPR037045">
    <property type="entry name" value="S8pro/Inhibitor_I9_sf"/>
</dbReference>
<dbReference type="AlphaFoldDB" id="I6U242"/>
<dbReference type="InterPro" id="IPR023828">
    <property type="entry name" value="Peptidase_S8_Ser-AS"/>
</dbReference>
<evidence type="ECO:0000256" key="7">
    <source>
        <dbReference type="RuleBase" id="RU003355"/>
    </source>
</evidence>
<keyword evidence="2 6" id="KW-0645">Protease</keyword>
<name>I6U242_9PEZI</name>
<dbReference type="MEROPS" id="S08.120"/>
<proteinExistence type="evidence at transcript level"/>
<dbReference type="EMBL" id="JX124392">
    <property type="protein sequence ID" value="AFM92258.1"/>
    <property type="molecule type" value="mRNA"/>
</dbReference>
<dbReference type="SUPFAM" id="SSF54897">
    <property type="entry name" value="Protease propeptides/inhibitors"/>
    <property type="match status" value="1"/>
</dbReference>
<keyword evidence="4 6" id="KW-0378">Hydrolase</keyword>
<dbReference type="PROSITE" id="PS00138">
    <property type="entry name" value="SUBTILASE_SER"/>
    <property type="match status" value="1"/>
</dbReference>
<keyword evidence="3 9" id="KW-0732">Signal</keyword>
<evidence type="ECO:0000313" key="12">
    <source>
        <dbReference type="EMBL" id="AFM92258.1"/>
    </source>
</evidence>
<feature type="chain" id="PRO_5003706085" evidence="9">
    <location>
        <begin position="22"/>
        <end position="440"/>
    </location>
</feature>
<dbReference type="InterPro" id="IPR000209">
    <property type="entry name" value="Peptidase_S8/S53_dom"/>
</dbReference>
<dbReference type="InterPro" id="IPR034193">
    <property type="entry name" value="PCSK9_ProteinaseK-like"/>
</dbReference>
<feature type="signal peptide" evidence="9">
    <location>
        <begin position="1"/>
        <end position="21"/>
    </location>
</feature>
<evidence type="ECO:0000256" key="8">
    <source>
        <dbReference type="SAM" id="MobiDB-lite"/>
    </source>
</evidence>
<dbReference type="PANTHER" id="PTHR43806">
    <property type="entry name" value="PEPTIDASE S8"/>
    <property type="match status" value="1"/>
</dbReference>
<dbReference type="InterPro" id="IPR023827">
    <property type="entry name" value="Peptidase_S8_Asp-AS"/>
</dbReference>
<dbReference type="PROSITE" id="PS00136">
    <property type="entry name" value="SUBTILASE_ASP"/>
    <property type="match status" value="1"/>
</dbReference>
<accession>I6U242</accession>
<evidence type="ECO:0000256" key="5">
    <source>
        <dbReference type="ARBA" id="ARBA00022825"/>
    </source>
</evidence>
<feature type="compositionally biased region" description="Low complexity" evidence="8">
    <location>
        <begin position="421"/>
        <end position="432"/>
    </location>
</feature>
<reference evidence="12" key="1">
    <citation type="journal article" date="2012" name="Proc. Natl. Acad. Sci. U.S.A.">
        <title>Origin and evolution of carnivorism in the Ascomycota (fungi).</title>
        <authorList>
            <person name="Yang E."/>
            <person name="Xu L."/>
            <person name="Yang Y."/>
            <person name="Zhang X."/>
            <person name="Xiang M."/>
            <person name="Wang C."/>
            <person name="An Z."/>
            <person name="Liu X."/>
        </authorList>
    </citation>
    <scope>NUCLEOTIDE SEQUENCE</scope>
    <source>
        <strain evidence="12">YNWS02-9-1</strain>
    </source>
</reference>
<evidence type="ECO:0000256" key="4">
    <source>
        <dbReference type="ARBA" id="ARBA00022801"/>
    </source>
</evidence>
<feature type="active site" description="Charge relay system" evidence="6">
    <location>
        <position position="359"/>
    </location>
</feature>